<keyword evidence="3" id="KW-1185">Reference proteome</keyword>
<proteinExistence type="predicted"/>
<feature type="region of interest" description="Disordered" evidence="1">
    <location>
        <begin position="51"/>
        <end position="73"/>
    </location>
</feature>
<dbReference type="Gramene" id="PHT92936">
    <property type="protein sequence ID" value="PHT92936"/>
    <property type="gene ID" value="T459_00818"/>
</dbReference>
<evidence type="ECO:0000313" key="2">
    <source>
        <dbReference type="EMBL" id="PHT92936.1"/>
    </source>
</evidence>
<dbReference type="Proteomes" id="UP000222542">
    <property type="component" value="Unassembled WGS sequence"/>
</dbReference>
<accession>A0A2G3AFC1</accession>
<dbReference type="AlphaFoldDB" id="A0A2G3AFC1"/>
<gene>
    <name evidence="2" type="ORF">T459_00818</name>
</gene>
<sequence length="269" mass="30341">MTITKTRAKGTEECLKKLDRQLQNYITESNSKFEELSKKIDLIMEKFLPPTQNGILGSAPRNDGESGPSKGSYRLRDQEWPDGIGGRNHQASQLFVEGLKEDIKHTVRMLSPFTLTQAIEKSRHQEKVIDSWNNKGKGPWNRGTPQSYGSSTLASKNIGGWVKKNHNLCHRYGDKWFQGHQCKNKQLNTILAVVEGIKEESGINPTRVIENTEELLDTEVIDKTISLISLSGIEVPNTIKLNGTTKKRVLTVLLDSESTIASWKWKLQN</sequence>
<reference evidence="2 3" key="2">
    <citation type="journal article" date="2017" name="Genome Biol.">
        <title>New reference genome sequences of hot pepper reveal the massive evolution of plant disease-resistance genes by retroduplication.</title>
        <authorList>
            <person name="Kim S."/>
            <person name="Park J."/>
            <person name="Yeom S.I."/>
            <person name="Kim Y.M."/>
            <person name="Seo E."/>
            <person name="Kim K.T."/>
            <person name="Kim M.S."/>
            <person name="Lee J.M."/>
            <person name="Cheong K."/>
            <person name="Shin H.S."/>
            <person name="Kim S.B."/>
            <person name="Han K."/>
            <person name="Lee J."/>
            <person name="Park M."/>
            <person name="Lee H.A."/>
            <person name="Lee H.Y."/>
            <person name="Lee Y."/>
            <person name="Oh S."/>
            <person name="Lee J.H."/>
            <person name="Choi E."/>
            <person name="Choi E."/>
            <person name="Lee S.E."/>
            <person name="Jeon J."/>
            <person name="Kim H."/>
            <person name="Choi G."/>
            <person name="Song H."/>
            <person name="Lee J."/>
            <person name="Lee S.C."/>
            <person name="Kwon J.K."/>
            <person name="Lee H.Y."/>
            <person name="Koo N."/>
            <person name="Hong Y."/>
            <person name="Kim R.W."/>
            <person name="Kang W.H."/>
            <person name="Huh J.H."/>
            <person name="Kang B.C."/>
            <person name="Yang T.J."/>
            <person name="Lee Y.H."/>
            <person name="Bennetzen J.L."/>
            <person name="Choi D."/>
        </authorList>
    </citation>
    <scope>NUCLEOTIDE SEQUENCE [LARGE SCALE GENOMIC DNA]</scope>
    <source>
        <strain evidence="3">cv. CM334</strain>
    </source>
</reference>
<protein>
    <submittedName>
        <fullName evidence="2">Uncharacterized protein</fullName>
    </submittedName>
</protein>
<name>A0A2G3AFC1_CAPAN</name>
<evidence type="ECO:0000256" key="1">
    <source>
        <dbReference type="SAM" id="MobiDB-lite"/>
    </source>
</evidence>
<organism evidence="2 3">
    <name type="scientific">Capsicum annuum</name>
    <name type="common">Capsicum pepper</name>
    <dbReference type="NCBI Taxonomy" id="4072"/>
    <lineage>
        <taxon>Eukaryota</taxon>
        <taxon>Viridiplantae</taxon>
        <taxon>Streptophyta</taxon>
        <taxon>Embryophyta</taxon>
        <taxon>Tracheophyta</taxon>
        <taxon>Spermatophyta</taxon>
        <taxon>Magnoliopsida</taxon>
        <taxon>eudicotyledons</taxon>
        <taxon>Gunneridae</taxon>
        <taxon>Pentapetalae</taxon>
        <taxon>asterids</taxon>
        <taxon>lamiids</taxon>
        <taxon>Solanales</taxon>
        <taxon>Solanaceae</taxon>
        <taxon>Solanoideae</taxon>
        <taxon>Capsiceae</taxon>
        <taxon>Capsicum</taxon>
    </lineage>
</organism>
<dbReference type="EMBL" id="AYRZ02000001">
    <property type="protein sequence ID" value="PHT92936.1"/>
    <property type="molecule type" value="Genomic_DNA"/>
</dbReference>
<comment type="caution">
    <text evidence="2">The sequence shown here is derived from an EMBL/GenBank/DDBJ whole genome shotgun (WGS) entry which is preliminary data.</text>
</comment>
<evidence type="ECO:0000313" key="3">
    <source>
        <dbReference type="Proteomes" id="UP000222542"/>
    </source>
</evidence>
<reference evidence="2 3" key="1">
    <citation type="journal article" date="2014" name="Nat. Genet.">
        <title>Genome sequence of the hot pepper provides insights into the evolution of pungency in Capsicum species.</title>
        <authorList>
            <person name="Kim S."/>
            <person name="Park M."/>
            <person name="Yeom S.I."/>
            <person name="Kim Y.M."/>
            <person name="Lee J.M."/>
            <person name="Lee H.A."/>
            <person name="Seo E."/>
            <person name="Choi J."/>
            <person name="Cheong K."/>
            <person name="Kim K.T."/>
            <person name="Jung K."/>
            <person name="Lee G.W."/>
            <person name="Oh S.K."/>
            <person name="Bae C."/>
            <person name="Kim S.B."/>
            <person name="Lee H.Y."/>
            <person name="Kim S.Y."/>
            <person name="Kim M.S."/>
            <person name="Kang B.C."/>
            <person name="Jo Y.D."/>
            <person name="Yang H.B."/>
            <person name="Jeong H.J."/>
            <person name="Kang W.H."/>
            <person name="Kwon J.K."/>
            <person name="Shin C."/>
            <person name="Lim J.Y."/>
            <person name="Park J.H."/>
            <person name="Huh J.H."/>
            <person name="Kim J.S."/>
            <person name="Kim B.D."/>
            <person name="Cohen O."/>
            <person name="Paran I."/>
            <person name="Suh M.C."/>
            <person name="Lee S.B."/>
            <person name="Kim Y.K."/>
            <person name="Shin Y."/>
            <person name="Noh S.J."/>
            <person name="Park J."/>
            <person name="Seo Y.S."/>
            <person name="Kwon S.Y."/>
            <person name="Kim H.A."/>
            <person name="Park J.M."/>
            <person name="Kim H.J."/>
            <person name="Choi S.B."/>
            <person name="Bosland P.W."/>
            <person name="Reeves G."/>
            <person name="Jo S.H."/>
            <person name="Lee B.W."/>
            <person name="Cho H.T."/>
            <person name="Choi H.S."/>
            <person name="Lee M.S."/>
            <person name="Yu Y."/>
            <person name="Do Choi Y."/>
            <person name="Park B.S."/>
            <person name="van Deynze A."/>
            <person name="Ashrafi H."/>
            <person name="Hill T."/>
            <person name="Kim W.T."/>
            <person name="Pai H.S."/>
            <person name="Ahn H.K."/>
            <person name="Yeam I."/>
            <person name="Giovannoni J.J."/>
            <person name="Rose J.K."/>
            <person name="Sorensen I."/>
            <person name="Lee S.J."/>
            <person name="Kim R.W."/>
            <person name="Choi I.Y."/>
            <person name="Choi B.S."/>
            <person name="Lim J.S."/>
            <person name="Lee Y.H."/>
            <person name="Choi D."/>
        </authorList>
    </citation>
    <scope>NUCLEOTIDE SEQUENCE [LARGE SCALE GENOMIC DNA]</scope>
    <source>
        <strain evidence="3">cv. CM334</strain>
    </source>
</reference>